<evidence type="ECO:0000313" key="2">
    <source>
        <dbReference type="Proteomes" id="UP000789860"/>
    </source>
</evidence>
<keyword evidence="2" id="KW-1185">Reference proteome</keyword>
<dbReference type="EMBL" id="CAJVPM010008154">
    <property type="protein sequence ID" value="CAG8552489.1"/>
    <property type="molecule type" value="Genomic_DNA"/>
</dbReference>
<reference evidence="1" key="1">
    <citation type="submission" date="2021-06" db="EMBL/GenBank/DDBJ databases">
        <authorList>
            <person name="Kallberg Y."/>
            <person name="Tangrot J."/>
            <person name="Rosling A."/>
        </authorList>
    </citation>
    <scope>NUCLEOTIDE SEQUENCE</scope>
    <source>
        <strain evidence="1">AU212A</strain>
    </source>
</reference>
<proteinExistence type="predicted"/>
<evidence type="ECO:0000313" key="1">
    <source>
        <dbReference type="EMBL" id="CAG8552489.1"/>
    </source>
</evidence>
<comment type="caution">
    <text evidence="1">The sequence shown here is derived from an EMBL/GenBank/DDBJ whole genome shotgun (WGS) entry which is preliminary data.</text>
</comment>
<protein>
    <submittedName>
        <fullName evidence="1">8620_t:CDS:1</fullName>
    </submittedName>
</protein>
<name>A0ACA9LXJ4_9GLOM</name>
<organism evidence="1 2">
    <name type="scientific">Scutellospora calospora</name>
    <dbReference type="NCBI Taxonomy" id="85575"/>
    <lineage>
        <taxon>Eukaryota</taxon>
        <taxon>Fungi</taxon>
        <taxon>Fungi incertae sedis</taxon>
        <taxon>Mucoromycota</taxon>
        <taxon>Glomeromycotina</taxon>
        <taxon>Glomeromycetes</taxon>
        <taxon>Diversisporales</taxon>
        <taxon>Gigasporaceae</taxon>
        <taxon>Scutellospora</taxon>
    </lineage>
</organism>
<feature type="non-terminal residue" evidence="1">
    <location>
        <position position="1"/>
    </location>
</feature>
<gene>
    <name evidence="1" type="ORF">SCALOS_LOCUS5230</name>
</gene>
<dbReference type="Proteomes" id="UP000789860">
    <property type="component" value="Unassembled WGS sequence"/>
</dbReference>
<accession>A0ACA9LXJ4</accession>
<sequence>KIFSSGIFDYEKNLKRTIKYLIFATKKHDEKSIKLLEKVKSLIIKKNEISNDNYNKYNNKWKKFFKKFLLITGNHSYITNDMDNVKIVTAYNDLKYREAISYYNKASRLFNECNSNEVLKEIYEEEILKLRRTAFEHFKKNDDYA</sequence>